<dbReference type="Proteomes" id="UP000185904">
    <property type="component" value="Unassembled WGS sequence"/>
</dbReference>
<organism evidence="5 6">
    <name type="scientific">Fonsecaea nubica</name>
    <dbReference type="NCBI Taxonomy" id="856822"/>
    <lineage>
        <taxon>Eukaryota</taxon>
        <taxon>Fungi</taxon>
        <taxon>Dikarya</taxon>
        <taxon>Ascomycota</taxon>
        <taxon>Pezizomycotina</taxon>
        <taxon>Eurotiomycetes</taxon>
        <taxon>Chaetothyriomycetidae</taxon>
        <taxon>Chaetothyriales</taxon>
        <taxon>Herpotrichiellaceae</taxon>
        <taxon>Fonsecaea</taxon>
    </lineage>
</organism>
<dbReference type="GO" id="GO:0010181">
    <property type="term" value="F:FMN binding"/>
    <property type="evidence" value="ECO:0007669"/>
    <property type="project" value="InterPro"/>
</dbReference>
<dbReference type="GO" id="GO:0005829">
    <property type="term" value="C:cytosol"/>
    <property type="evidence" value="ECO:0007669"/>
    <property type="project" value="UniProtKB-ARBA"/>
</dbReference>
<comment type="similarity">
    <text evidence="2">Belongs to the NADH:flavin oxidoreductase/NADH oxidase family.</text>
</comment>
<keyword evidence="6" id="KW-1185">Reference proteome</keyword>
<dbReference type="InterPro" id="IPR001155">
    <property type="entry name" value="OxRdtase_FMN_N"/>
</dbReference>
<comment type="caution">
    <text evidence="5">The sequence shown here is derived from an EMBL/GenBank/DDBJ whole genome shotgun (WGS) entry which is preliminary data.</text>
</comment>
<feature type="domain" description="NADH:flavin oxidoreductase/NADH oxidase N-terminal" evidence="4">
    <location>
        <begin position="13"/>
        <end position="362"/>
    </location>
</feature>
<dbReference type="InterPro" id="IPR013785">
    <property type="entry name" value="Aldolase_TIM"/>
</dbReference>
<dbReference type="Pfam" id="PF00724">
    <property type="entry name" value="Oxidored_FMN"/>
    <property type="match status" value="1"/>
</dbReference>
<comment type="cofactor">
    <cofactor evidence="1">
        <name>FMN</name>
        <dbReference type="ChEBI" id="CHEBI:58210"/>
    </cofactor>
</comment>
<dbReference type="InterPro" id="IPR045247">
    <property type="entry name" value="Oye-like"/>
</dbReference>
<dbReference type="GO" id="GO:0016628">
    <property type="term" value="F:oxidoreductase activity, acting on the CH-CH group of donors, NAD or NADP as acceptor"/>
    <property type="evidence" value="ECO:0007669"/>
    <property type="project" value="UniProtKB-ARBA"/>
</dbReference>
<dbReference type="SUPFAM" id="SSF51395">
    <property type="entry name" value="FMN-linked oxidoreductases"/>
    <property type="match status" value="1"/>
</dbReference>
<dbReference type="RefSeq" id="XP_022496091.1">
    <property type="nucleotide sequence ID" value="XM_022647946.1"/>
</dbReference>
<dbReference type="Gene3D" id="3.20.20.70">
    <property type="entry name" value="Aldolase class I"/>
    <property type="match status" value="1"/>
</dbReference>
<sequence>MSGYVESFKAPTELFTPLHIGRYQLAHRIILAPCTRCRSPAQVPGELNAEYYSQRATPGGLLITEATFISERAGAFARVPGIFTSEHIRGWKTVTDAVHRKGGYIFLQLWHTGRCPPDVSPYPPLSSSNKRLEGCCPFNPNQVPFAEPKPMTIEDMHQVCQDYAKAAANAVEAGFDGVEIHAANGYLVDQFLCDNINDRTDEFGGSIENRARFPLMIFDALIASIGADRVGIRLSPFGNVHGAADSDPHATWGYVCRELEKRHVAYVHLVEPRHHDLFQTTEQKLKFLEAAAARMGREVEDALTLRPFKKALGSTPIIVAGGGLEVAVSRFADHEADGLAFGRFFIANPDLPHRLKHGLPLNRWDRTLFYTPGPRGYTDYPTA</sequence>
<dbReference type="PANTHER" id="PTHR22893:SF91">
    <property type="entry name" value="NADPH DEHYDROGENASE 2-RELATED"/>
    <property type="match status" value="1"/>
</dbReference>
<dbReference type="FunFam" id="3.20.20.70:FF:000059">
    <property type="entry name" value="N-ethylmaleimide reductase, FMN-linked"/>
    <property type="match status" value="1"/>
</dbReference>
<dbReference type="PANTHER" id="PTHR22893">
    <property type="entry name" value="NADH OXIDOREDUCTASE-RELATED"/>
    <property type="match status" value="1"/>
</dbReference>
<dbReference type="AlphaFoldDB" id="A0A178CEP8"/>
<protein>
    <recommendedName>
        <fullName evidence="4">NADH:flavin oxidoreductase/NADH oxidase N-terminal domain-containing protein</fullName>
    </recommendedName>
</protein>
<evidence type="ECO:0000313" key="5">
    <source>
        <dbReference type="EMBL" id="OAL27824.1"/>
    </source>
</evidence>
<accession>A0A178CEP8</accession>
<gene>
    <name evidence="5" type="ORF">AYO20_09677</name>
</gene>
<dbReference type="OrthoDB" id="276546at2759"/>
<name>A0A178CEP8_9EURO</name>
<proteinExistence type="inferred from homology"/>
<keyword evidence="3" id="KW-0560">Oxidoreductase</keyword>
<dbReference type="GeneID" id="34593074"/>
<evidence type="ECO:0000313" key="6">
    <source>
        <dbReference type="Proteomes" id="UP000185904"/>
    </source>
</evidence>
<evidence type="ECO:0000259" key="4">
    <source>
        <dbReference type="Pfam" id="PF00724"/>
    </source>
</evidence>
<dbReference type="CDD" id="cd02933">
    <property type="entry name" value="OYE_like_FMN"/>
    <property type="match status" value="1"/>
</dbReference>
<evidence type="ECO:0000256" key="1">
    <source>
        <dbReference type="ARBA" id="ARBA00001917"/>
    </source>
</evidence>
<evidence type="ECO:0000256" key="2">
    <source>
        <dbReference type="ARBA" id="ARBA00005979"/>
    </source>
</evidence>
<evidence type="ECO:0000256" key="3">
    <source>
        <dbReference type="ARBA" id="ARBA00023002"/>
    </source>
</evidence>
<dbReference type="EMBL" id="LVCJ01000092">
    <property type="protein sequence ID" value="OAL27824.1"/>
    <property type="molecule type" value="Genomic_DNA"/>
</dbReference>
<reference evidence="5 6" key="1">
    <citation type="submission" date="2016-03" db="EMBL/GenBank/DDBJ databases">
        <title>The draft genome sequence of Fonsecaea nubica causative agent of cutaneous subcutaneous infection in human host.</title>
        <authorList>
            <person name="Costa F."/>
            <person name="Sybren D.H."/>
            <person name="Raittz R.T."/>
            <person name="Weiss V.A."/>
            <person name="Leao A.C."/>
            <person name="Gomes R."/>
            <person name="De Souza E.M."/>
            <person name="Pedrosa F.O."/>
            <person name="Steffens M.B."/>
            <person name="Bombassaro A."/>
            <person name="Tadra-Sfeir M.Z."/>
            <person name="Moreno L.F."/>
            <person name="Najafzadeh M.J."/>
            <person name="Felipe M.S."/>
            <person name="Teixeira M."/>
            <person name="Sun J."/>
            <person name="Xi L."/>
            <person name="Castro M.A."/>
            <person name="Vicente V.A."/>
        </authorList>
    </citation>
    <scope>NUCLEOTIDE SEQUENCE [LARGE SCALE GENOMIC DNA]</scope>
    <source>
        <strain evidence="5 6">CBS 269.64</strain>
    </source>
</reference>